<evidence type="ECO:0000313" key="2">
    <source>
        <dbReference type="Proteomes" id="UP001589716"/>
    </source>
</evidence>
<proteinExistence type="predicted"/>
<accession>A0ABV5QYR3</accession>
<dbReference type="EMBL" id="JBHMCT010000056">
    <property type="protein sequence ID" value="MFB9558656.1"/>
    <property type="molecule type" value="Genomic_DNA"/>
</dbReference>
<keyword evidence="2" id="KW-1185">Reference proteome</keyword>
<comment type="caution">
    <text evidence="1">The sequence shown here is derived from an EMBL/GenBank/DDBJ whole genome shotgun (WGS) entry which is preliminary data.</text>
</comment>
<evidence type="ECO:0000313" key="1">
    <source>
        <dbReference type="EMBL" id="MFB9558656.1"/>
    </source>
</evidence>
<gene>
    <name evidence="1" type="ORF">ACFFTP_31305</name>
</gene>
<organism evidence="1 2">
    <name type="scientific">Streptomyces roseoviridis</name>
    <dbReference type="NCBI Taxonomy" id="67361"/>
    <lineage>
        <taxon>Bacteria</taxon>
        <taxon>Bacillati</taxon>
        <taxon>Actinomycetota</taxon>
        <taxon>Actinomycetes</taxon>
        <taxon>Kitasatosporales</taxon>
        <taxon>Streptomycetaceae</taxon>
        <taxon>Streptomyces</taxon>
    </lineage>
</organism>
<dbReference type="RefSeq" id="WP_382746281.1">
    <property type="nucleotide sequence ID" value="NZ_JBHMCT010000056.1"/>
</dbReference>
<sequence length="90" mass="10400">MKPRLTLEEHVEMGQALEMIRHELLKRSVKLANAYPKSGQPGIPAKKLEQALNAVDSARAELDNLMFQEHPHEGEVTVYYPHEEDRIRLR</sequence>
<reference evidence="1 2" key="1">
    <citation type="submission" date="2024-09" db="EMBL/GenBank/DDBJ databases">
        <authorList>
            <person name="Sun Q."/>
            <person name="Mori K."/>
        </authorList>
    </citation>
    <scope>NUCLEOTIDE SEQUENCE [LARGE SCALE GENOMIC DNA]</scope>
    <source>
        <strain evidence="1 2">JCM 4414</strain>
    </source>
</reference>
<dbReference type="Proteomes" id="UP001589716">
    <property type="component" value="Unassembled WGS sequence"/>
</dbReference>
<protein>
    <submittedName>
        <fullName evidence="1">Uncharacterized protein</fullName>
    </submittedName>
</protein>
<name>A0ABV5QYR3_9ACTN</name>